<organism evidence="3">
    <name type="scientific">Haemonchus placei</name>
    <name type="common">Barber's pole worm</name>
    <dbReference type="NCBI Taxonomy" id="6290"/>
    <lineage>
        <taxon>Eukaryota</taxon>
        <taxon>Metazoa</taxon>
        <taxon>Ecdysozoa</taxon>
        <taxon>Nematoda</taxon>
        <taxon>Chromadorea</taxon>
        <taxon>Rhabditida</taxon>
        <taxon>Rhabditina</taxon>
        <taxon>Rhabditomorpha</taxon>
        <taxon>Strongyloidea</taxon>
        <taxon>Trichostrongylidae</taxon>
        <taxon>Haemonchus</taxon>
    </lineage>
</organism>
<evidence type="ECO:0000313" key="3">
    <source>
        <dbReference type="WBParaSite" id="HPLM_0000244401-mRNA-1"/>
    </source>
</evidence>
<dbReference type="SUPFAM" id="SSF51905">
    <property type="entry name" value="FAD/NAD(P)-binding domain"/>
    <property type="match status" value="1"/>
</dbReference>
<dbReference type="WBParaSite" id="HPLM_0000244401-mRNA-1">
    <property type="protein sequence ID" value="HPLM_0000244401-mRNA-1"/>
    <property type="gene ID" value="HPLM_0000244401"/>
</dbReference>
<sequence length="156" mass="17710">MKHFGPTILDVFFKPYTKKVWTVEPSKMSPNWVGTRVAKLPQEKLEELCAMSQEELSTADFGWGPNSCFTFPKYGGTGNVWNSMAKKLPENWFKYSTKVVGIDATAKCIRYRVEGSNDVHEMNYDVLLNAAPIDILVRETKLCPEINVAYNKASYT</sequence>
<dbReference type="Gene3D" id="3.50.50.60">
    <property type="entry name" value="FAD/NAD(P)-binding domain"/>
    <property type="match status" value="1"/>
</dbReference>
<evidence type="ECO:0000313" key="1">
    <source>
        <dbReference type="EMBL" id="VDO14761.1"/>
    </source>
</evidence>
<protein>
    <submittedName>
        <fullName evidence="3">Amino_oxidase domain-containing protein</fullName>
    </submittedName>
</protein>
<dbReference type="STRING" id="6290.A0A0N4VYS3"/>
<name>A0A0N4VYS3_HAEPC</name>
<accession>A0A0N4VYS3</accession>
<proteinExistence type="predicted"/>
<keyword evidence="2" id="KW-1185">Reference proteome</keyword>
<dbReference type="EMBL" id="UZAF01005024">
    <property type="protein sequence ID" value="VDO14761.1"/>
    <property type="molecule type" value="Genomic_DNA"/>
</dbReference>
<evidence type="ECO:0000313" key="2">
    <source>
        <dbReference type="Proteomes" id="UP000268014"/>
    </source>
</evidence>
<dbReference type="Proteomes" id="UP000268014">
    <property type="component" value="Unassembled WGS sequence"/>
</dbReference>
<gene>
    <name evidence="1" type="ORF">HPLM_LOCUS2442</name>
</gene>
<reference evidence="3" key="1">
    <citation type="submission" date="2017-02" db="UniProtKB">
        <authorList>
            <consortium name="WormBaseParasite"/>
        </authorList>
    </citation>
    <scope>IDENTIFICATION</scope>
</reference>
<dbReference type="AlphaFoldDB" id="A0A0N4VYS3"/>
<reference evidence="1 2" key="2">
    <citation type="submission" date="2018-11" db="EMBL/GenBank/DDBJ databases">
        <authorList>
            <consortium name="Pathogen Informatics"/>
        </authorList>
    </citation>
    <scope>NUCLEOTIDE SEQUENCE [LARGE SCALE GENOMIC DNA]</scope>
    <source>
        <strain evidence="1 2">MHpl1</strain>
    </source>
</reference>
<dbReference type="InterPro" id="IPR036188">
    <property type="entry name" value="FAD/NAD-bd_sf"/>
</dbReference>
<dbReference type="OrthoDB" id="38045at2759"/>